<dbReference type="AlphaFoldDB" id="A0A8H4TKJ3"/>
<evidence type="ECO:0000259" key="1">
    <source>
        <dbReference type="Pfam" id="PF13521"/>
    </source>
</evidence>
<dbReference type="SUPFAM" id="SSF52540">
    <property type="entry name" value="P-loop containing nucleoside triphosphate hydrolases"/>
    <property type="match status" value="1"/>
</dbReference>
<organism evidence="2 3">
    <name type="scientific">Fusarium sarcochroum</name>
    <dbReference type="NCBI Taxonomy" id="1208366"/>
    <lineage>
        <taxon>Eukaryota</taxon>
        <taxon>Fungi</taxon>
        <taxon>Dikarya</taxon>
        <taxon>Ascomycota</taxon>
        <taxon>Pezizomycotina</taxon>
        <taxon>Sordariomycetes</taxon>
        <taxon>Hypocreomycetidae</taxon>
        <taxon>Hypocreales</taxon>
        <taxon>Nectriaceae</taxon>
        <taxon>Fusarium</taxon>
        <taxon>Fusarium lateritium species complex</taxon>
    </lineage>
</organism>
<feature type="domain" description="NadR/Ttd14 AAA" evidence="1">
    <location>
        <begin position="10"/>
        <end position="188"/>
    </location>
</feature>
<dbReference type="Pfam" id="PF13521">
    <property type="entry name" value="AAA_28"/>
    <property type="match status" value="1"/>
</dbReference>
<dbReference type="Gene3D" id="3.40.50.300">
    <property type="entry name" value="P-loop containing nucleotide triphosphate hydrolases"/>
    <property type="match status" value="1"/>
</dbReference>
<sequence>MPPGINIPNIYIIGPQSTGKTTLVNKLRTESKIWLADTCIDGPVIVTEVARTVLVKNKFTAEDIKSSPERCLLLQQLILEAQAQAEKEVLQISSWFISDRSGFDPLVYAKKFVSADAVLDMQRQSAWVEVKARMERSLIVVCESPTPWLKDDGVRLMPDSDEVWTQLFQESCRLLDEVGIQYVVVPRTMLDLTARVEFVHARWVERRESTKRDEVELEG</sequence>
<evidence type="ECO:0000313" key="2">
    <source>
        <dbReference type="EMBL" id="KAF4959412.1"/>
    </source>
</evidence>
<proteinExistence type="predicted"/>
<comment type="caution">
    <text evidence="2">The sequence shown here is derived from an EMBL/GenBank/DDBJ whole genome shotgun (WGS) entry which is preliminary data.</text>
</comment>
<dbReference type="InterPro" id="IPR038727">
    <property type="entry name" value="NadR/Ttd14_AAA_dom"/>
</dbReference>
<accession>A0A8H4TKJ3</accession>
<reference evidence="2" key="1">
    <citation type="journal article" date="2020" name="BMC Genomics">
        <title>Correction to: Identification and distribution of gene clusters required for synthesis of sphingolipid metabolism inhibitors in diverse species of the filamentous fungus Fusarium.</title>
        <authorList>
            <person name="Kim H.S."/>
            <person name="Lohmar J.M."/>
            <person name="Busman M."/>
            <person name="Brown D.W."/>
            <person name="Naumann T.A."/>
            <person name="Divon H.H."/>
            <person name="Lysoe E."/>
            <person name="Uhlig S."/>
            <person name="Proctor R.H."/>
        </authorList>
    </citation>
    <scope>NUCLEOTIDE SEQUENCE</scope>
    <source>
        <strain evidence="2">NRRL 20472</strain>
    </source>
</reference>
<dbReference type="EMBL" id="JABEXW010000663">
    <property type="protein sequence ID" value="KAF4959412.1"/>
    <property type="molecule type" value="Genomic_DNA"/>
</dbReference>
<keyword evidence="3" id="KW-1185">Reference proteome</keyword>
<dbReference type="OrthoDB" id="6118920at2759"/>
<protein>
    <recommendedName>
        <fullName evidence="1">NadR/Ttd14 AAA domain-containing protein</fullName>
    </recommendedName>
</protein>
<name>A0A8H4TKJ3_9HYPO</name>
<dbReference type="InterPro" id="IPR027417">
    <property type="entry name" value="P-loop_NTPase"/>
</dbReference>
<reference evidence="2" key="2">
    <citation type="submission" date="2020-05" db="EMBL/GenBank/DDBJ databases">
        <authorList>
            <person name="Kim H.-S."/>
            <person name="Proctor R.H."/>
            <person name="Brown D.W."/>
        </authorList>
    </citation>
    <scope>NUCLEOTIDE SEQUENCE</scope>
    <source>
        <strain evidence="2">NRRL 20472</strain>
    </source>
</reference>
<gene>
    <name evidence="2" type="ORF">FSARC_10737</name>
</gene>
<dbReference type="Proteomes" id="UP000622797">
    <property type="component" value="Unassembled WGS sequence"/>
</dbReference>
<evidence type="ECO:0000313" key="3">
    <source>
        <dbReference type="Proteomes" id="UP000622797"/>
    </source>
</evidence>